<dbReference type="AlphaFoldDB" id="A0A507DWV3"/>
<gene>
    <name evidence="12" type="ORF">PhCBS80983_g05137</name>
</gene>
<keyword evidence="13" id="KW-1185">Reference proteome</keyword>
<dbReference type="Pfam" id="PF02544">
    <property type="entry name" value="Steroid_dh"/>
    <property type="match status" value="1"/>
</dbReference>
<dbReference type="Pfam" id="PF00240">
    <property type="entry name" value="ubiquitin"/>
    <property type="match status" value="1"/>
</dbReference>
<feature type="domain" description="Ubiquitin-like" evidence="11">
    <location>
        <begin position="26"/>
        <end position="76"/>
    </location>
</feature>
<comment type="similarity">
    <text evidence="2">Belongs to the steroid 5-alpha reductase family.</text>
</comment>
<feature type="transmembrane region" description="Helical" evidence="10">
    <location>
        <begin position="162"/>
        <end position="180"/>
    </location>
</feature>
<dbReference type="EMBL" id="QEAQ01000100">
    <property type="protein sequence ID" value="TPX55657.1"/>
    <property type="molecule type" value="Genomic_DNA"/>
</dbReference>
<accession>A0A507DWV3</accession>
<evidence type="ECO:0000256" key="2">
    <source>
        <dbReference type="ARBA" id="ARBA00007742"/>
    </source>
</evidence>
<evidence type="ECO:0000256" key="4">
    <source>
        <dbReference type="ARBA" id="ARBA00022692"/>
    </source>
</evidence>
<keyword evidence="8" id="KW-0443">Lipid metabolism</keyword>
<evidence type="ECO:0000256" key="9">
    <source>
        <dbReference type="ARBA" id="ARBA00023136"/>
    </source>
</evidence>
<dbReference type="STRING" id="109895.A0A507DWV3"/>
<evidence type="ECO:0000256" key="7">
    <source>
        <dbReference type="ARBA" id="ARBA00023002"/>
    </source>
</evidence>
<dbReference type="InterPro" id="IPR039357">
    <property type="entry name" value="SRD5A/TECR"/>
</dbReference>
<dbReference type="SUPFAM" id="SSF54236">
    <property type="entry name" value="Ubiquitin-like"/>
    <property type="match status" value="1"/>
</dbReference>
<dbReference type="PROSITE" id="PS50244">
    <property type="entry name" value="S5A_REDUCTASE"/>
    <property type="match status" value="1"/>
</dbReference>
<evidence type="ECO:0000256" key="10">
    <source>
        <dbReference type="SAM" id="Phobius"/>
    </source>
</evidence>
<dbReference type="SMART" id="SM00213">
    <property type="entry name" value="UBQ"/>
    <property type="match status" value="1"/>
</dbReference>
<evidence type="ECO:0000256" key="8">
    <source>
        <dbReference type="ARBA" id="ARBA00023098"/>
    </source>
</evidence>
<keyword evidence="6 10" id="KW-1133">Transmembrane helix</keyword>
<dbReference type="Proteomes" id="UP000318582">
    <property type="component" value="Unassembled WGS sequence"/>
</dbReference>
<keyword evidence="4 10" id="KW-0812">Transmembrane</keyword>
<feature type="transmembrane region" description="Helical" evidence="10">
    <location>
        <begin position="192"/>
        <end position="211"/>
    </location>
</feature>
<dbReference type="InterPro" id="IPR000626">
    <property type="entry name" value="Ubiquitin-like_dom"/>
</dbReference>
<evidence type="ECO:0000256" key="3">
    <source>
        <dbReference type="ARBA" id="ARBA00022516"/>
    </source>
</evidence>
<evidence type="ECO:0000313" key="13">
    <source>
        <dbReference type="Proteomes" id="UP000318582"/>
    </source>
</evidence>
<dbReference type="Gene3D" id="1.20.120.1630">
    <property type="match status" value="1"/>
</dbReference>
<dbReference type="PROSITE" id="PS50053">
    <property type="entry name" value="UBIQUITIN_2"/>
    <property type="match status" value="1"/>
</dbReference>
<dbReference type="PANTHER" id="PTHR10556:SF28">
    <property type="entry name" value="VERY-LONG-CHAIN ENOYL-COA REDUCTASE"/>
    <property type="match status" value="1"/>
</dbReference>
<evidence type="ECO:0000256" key="6">
    <source>
        <dbReference type="ARBA" id="ARBA00022989"/>
    </source>
</evidence>
<protein>
    <recommendedName>
        <fullName evidence="11">Ubiquitin-like domain-containing protein</fullName>
    </recommendedName>
</protein>
<comment type="subcellular location">
    <subcellularLocation>
        <location evidence="1">Endoplasmic reticulum membrane</location>
        <topology evidence="1">Multi-pass membrane protein</topology>
    </subcellularLocation>
</comment>
<name>A0A507DWV3_9FUNG</name>
<organism evidence="12 13">
    <name type="scientific">Powellomyces hirtus</name>
    <dbReference type="NCBI Taxonomy" id="109895"/>
    <lineage>
        <taxon>Eukaryota</taxon>
        <taxon>Fungi</taxon>
        <taxon>Fungi incertae sedis</taxon>
        <taxon>Chytridiomycota</taxon>
        <taxon>Chytridiomycota incertae sedis</taxon>
        <taxon>Chytridiomycetes</taxon>
        <taxon>Spizellomycetales</taxon>
        <taxon>Powellomycetaceae</taxon>
        <taxon>Powellomyces</taxon>
    </lineage>
</organism>
<keyword evidence="7" id="KW-0560">Oxidoreductase</keyword>
<evidence type="ECO:0000259" key="11">
    <source>
        <dbReference type="PROSITE" id="PS50053"/>
    </source>
</evidence>
<dbReference type="CDD" id="cd01801">
    <property type="entry name" value="Ubl_TECR_like"/>
    <property type="match status" value="1"/>
</dbReference>
<keyword evidence="5" id="KW-0521">NADP</keyword>
<dbReference type="GO" id="GO:0042761">
    <property type="term" value="P:very long-chain fatty acid biosynthetic process"/>
    <property type="evidence" value="ECO:0007669"/>
    <property type="project" value="TreeGrafter"/>
</dbReference>
<dbReference type="GO" id="GO:0005789">
    <property type="term" value="C:endoplasmic reticulum membrane"/>
    <property type="evidence" value="ECO:0007669"/>
    <property type="project" value="UniProtKB-SubCell"/>
</dbReference>
<comment type="caution">
    <text evidence="12">The sequence shown here is derived from an EMBL/GenBank/DDBJ whole genome shotgun (WGS) entry which is preliminary data.</text>
</comment>
<dbReference type="InterPro" id="IPR029071">
    <property type="entry name" value="Ubiquitin-like_domsf"/>
</dbReference>
<keyword evidence="3" id="KW-0444">Lipid biosynthesis</keyword>
<proteinExistence type="inferred from homology"/>
<dbReference type="PANTHER" id="PTHR10556">
    <property type="entry name" value="3-OXO-5-ALPHA-STEROID 4-DEHYDROGENASE"/>
    <property type="match status" value="1"/>
</dbReference>
<evidence type="ECO:0000313" key="12">
    <source>
        <dbReference type="EMBL" id="TPX55657.1"/>
    </source>
</evidence>
<evidence type="ECO:0000256" key="1">
    <source>
        <dbReference type="ARBA" id="ARBA00004477"/>
    </source>
</evidence>
<keyword evidence="9 10" id="KW-0472">Membrane</keyword>
<sequence>MATVTLKSRSGKVLKEHLDIKVDIKTATVDDLKKAVYRSFPKYYASRQRLTVDGKLLEPGKPLSEYAIKAGDTVTLKDLGPQIGWTTVFIIEYFGPMIIHPLLYFFPNLFYPGAADVPHTRIQTITMVMCVLHFLKREYETIFVHRFSNDTMPITNLPKNSFHYWVLGGLLFYPVYAPGFNGGYLGGAHSDVFVAGLIAVWAWAEGSNFLTHVTLRNLRPPGSRVRQIPFGYGFNWVSCPNYFFEILGWLAVSLLTGSLNAYFFFIVGAAQMYAWAVKKHIRYKKEFGSKYPRNRKRLYYAGSRETASSTQRFTQTANI</sequence>
<reference evidence="12 13" key="1">
    <citation type="journal article" date="2019" name="Sci. Rep.">
        <title>Comparative genomics of chytrid fungi reveal insights into the obligate biotrophic and pathogenic lifestyle of Synchytrium endobioticum.</title>
        <authorList>
            <person name="van de Vossenberg B.T.L.H."/>
            <person name="Warris S."/>
            <person name="Nguyen H.D.T."/>
            <person name="van Gent-Pelzer M.P.E."/>
            <person name="Joly D.L."/>
            <person name="van de Geest H.C."/>
            <person name="Bonants P.J.M."/>
            <person name="Smith D.S."/>
            <person name="Levesque C.A."/>
            <person name="van der Lee T.A.J."/>
        </authorList>
    </citation>
    <scope>NUCLEOTIDE SEQUENCE [LARGE SCALE GENOMIC DNA]</scope>
    <source>
        <strain evidence="12 13">CBS 809.83</strain>
    </source>
</reference>
<evidence type="ECO:0000256" key="5">
    <source>
        <dbReference type="ARBA" id="ARBA00022857"/>
    </source>
</evidence>
<dbReference type="InterPro" id="IPR001104">
    <property type="entry name" value="3-oxo-5_a-steroid_4-DH_C"/>
</dbReference>
<dbReference type="Gene3D" id="3.10.20.90">
    <property type="entry name" value="Phosphatidylinositol 3-kinase Catalytic Subunit, Chain A, domain 1"/>
    <property type="match status" value="1"/>
</dbReference>
<dbReference type="GO" id="GO:0016627">
    <property type="term" value="F:oxidoreductase activity, acting on the CH-CH group of donors"/>
    <property type="evidence" value="ECO:0007669"/>
    <property type="project" value="InterPro"/>
</dbReference>